<name>A0A1I3CF88_9ACTN</name>
<dbReference type="Proteomes" id="UP000199052">
    <property type="component" value="Unassembled WGS sequence"/>
</dbReference>
<evidence type="ECO:0000313" key="2">
    <source>
        <dbReference type="EMBL" id="SFH73187.1"/>
    </source>
</evidence>
<evidence type="ECO:0000313" key="1">
    <source>
        <dbReference type="EMBL" id="NYH82086.1"/>
    </source>
</evidence>
<accession>A0A1I3CF88</accession>
<protein>
    <submittedName>
        <fullName evidence="2">Uncharacterized protein</fullName>
    </submittedName>
</protein>
<proteinExistence type="predicted"/>
<reference evidence="1 4" key="2">
    <citation type="submission" date="2020-07" db="EMBL/GenBank/DDBJ databases">
        <title>Sequencing the genomes of 1000 actinobacteria strains.</title>
        <authorList>
            <person name="Klenk H.-P."/>
        </authorList>
    </citation>
    <scope>NUCLEOTIDE SEQUENCE [LARGE SCALE GENOMIC DNA]</scope>
    <source>
        <strain evidence="1 4">DSM 45117</strain>
    </source>
</reference>
<evidence type="ECO:0000313" key="4">
    <source>
        <dbReference type="Proteomes" id="UP000533017"/>
    </source>
</evidence>
<keyword evidence="4" id="KW-1185">Reference proteome</keyword>
<dbReference type="EMBL" id="JACBZA010000001">
    <property type="protein sequence ID" value="NYH82086.1"/>
    <property type="molecule type" value="Genomic_DNA"/>
</dbReference>
<organism evidence="2 3">
    <name type="scientific">Actinopolymorpha cephalotaxi</name>
    <dbReference type="NCBI Taxonomy" id="504797"/>
    <lineage>
        <taxon>Bacteria</taxon>
        <taxon>Bacillati</taxon>
        <taxon>Actinomycetota</taxon>
        <taxon>Actinomycetes</taxon>
        <taxon>Propionibacteriales</taxon>
        <taxon>Actinopolymorphaceae</taxon>
        <taxon>Actinopolymorpha</taxon>
    </lineage>
</organism>
<sequence length="153" mass="14972">MDEAGDAGGGADPFAVPVAGVAPLGAGGELGFGLGLQGQDELAGFGGEGEYGGIGPVGQGAGQRGEVGFVGLGDVGGYGWWADLSAAYQVLGEGVEDAAEEAFPAAARDVGDLAEYVGLERQAEGEGGVALDPTARLTSAEQAGANGVGRFWQ</sequence>
<dbReference type="EMBL" id="FOOI01000033">
    <property type="protein sequence ID" value="SFH73187.1"/>
    <property type="molecule type" value="Genomic_DNA"/>
</dbReference>
<dbReference type="Proteomes" id="UP000533017">
    <property type="component" value="Unassembled WGS sequence"/>
</dbReference>
<evidence type="ECO:0000313" key="3">
    <source>
        <dbReference type="Proteomes" id="UP000199052"/>
    </source>
</evidence>
<dbReference type="AlphaFoldDB" id="A0A1I3CF88"/>
<gene>
    <name evidence="1" type="ORF">FHR37_000937</name>
    <name evidence="2" type="ORF">SAMN05421678_13311</name>
</gene>
<reference evidence="2 3" key="1">
    <citation type="submission" date="2016-10" db="EMBL/GenBank/DDBJ databases">
        <authorList>
            <person name="de Groot N.N."/>
        </authorList>
    </citation>
    <scope>NUCLEOTIDE SEQUENCE [LARGE SCALE GENOMIC DNA]</scope>
    <source>
        <strain evidence="2 3">CPCC 202808</strain>
    </source>
</reference>